<organism evidence="1 2">
    <name type="scientific">Achromobacter phage Motura</name>
    <dbReference type="NCBI Taxonomy" id="2591403"/>
    <lineage>
        <taxon>Viruses</taxon>
        <taxon>Duplodnaviria</taxon>
        <taxon>Heunggongvirae</taxon>
        <taxon>Uroviricota</taxon>
        <taxon>Caudoviricetes</taxon>
        <taxon>Moturavirus</taxon>
        <taxon>Moturavirus motura</taxon>
    </lineage>
</organism>
<dbReference type="EMBL" id="MN094788">
    <property type="protein sequence ID" value="QDH83415.1"/>
    <property type="molecule type" value="Genomic_DNA"/>
</dbReference>
<dbReference type="GeneID" id="56135871"/>
<evidence type="ECO:0000313" key="2">
    <source>
        <dbReference type="Proteomes" id="UP000320799"/>
    </source>
</evidence>
<proteinExistence type="predicted"/>
<reference evidence="1 2" key="1">
    <citation type="submission" date="2019-06" db="EMBL/GenBank/DDBJ databases">
        <authorList>
            <person name="Kincaid V.D."/>
            <person name="Fuller A."/>
            <person name="Hodges K."/>
            <person name="Bansal M."/>
            <person name="Essig J."/>
            <person name="Johnson A."/>
        </authorList>
    </citation>
    <scope>NUCLEOTIDE SEQUENCE [LARGE SCALE GENOMIC DNA]</scope>
</reference>
<dbReference type="Proteomes" id="UP000320799">
    <property type="component" value="Segment"/>
</dbReference>
<keyword evidence="2" id="KW-1185">Reference proteome</keyword>
<dbReference type="RefSeq" id="YP_009903595.1">
    <property type="nucleotide sequence ID" value="NC_049849.1"/>
</dbReference>
<accession>A0A514CSG8</accession>
<evidence type="ECO:0000313" key="1">
    <source>
        <dbReference type="EMBL" id="QDH83415.1"/>
    </source>
</evidence>
<name>A0A514CSG8_9CAUD</name>
<sequence>MSDPIVIWKAGESVFTQGMILDHDVVMPRDKFEAIESQYTVIEDGDNFWKWPVRDFLGMLSLAAKCRLTGLTDDEAVAVFMQFPDSLHKRFVWFHTPSRKYEANKHLLKCQAEIDAYSVPA</sequence>
<dbReference type="KEGG" id="vg:56135871"/>
<protein>
    <submittedName>
        <fullName evidence="1">Uncharacterized protein</fullName>
    </submittedName>
</protein>